<dbReference type="STRING" id="1802067.A2966_04745"/>
<dbReference type="FunFam" id="3.40.50.2000:FF:000119">
    <property type="entry name" value="Glycosyl transferase group 1"/>
    <property type="match status" value="1"/>
</dbReference>
<feature type="domain" description="Glycosyltransferase subfamily 4-like N-terminal" evidence="3">
    <location>
        <begin position="69"/>
        <end position="170"/>
    </location>
</feature>
<dbReference type="CDD" id="cd03809">
    <property type="entry name" value="GT4_MtfB-like"/>
    <property type="match status" value="1"/>
</dbReference>
<dbReference type="Proteomes" id="UP000176480">
    <property type="component" value="Unassembled WGS sequence"/>
</dbReference>
<dbReference type="Pfam" id="PF00534">
    <property type="entry name" value="Glycos_transf_1"/>
    <property type="match status" value="1"/>
</dbReference>
<keyword evidence="1" id="KW-0808">Transferase</keyword>
<name>A0A1F7JB03_9BACT</name>
<dbReference type="AlphaFoldDB" id="A0A1F7JB03"/>
<dbReference type="PANTHER" id="PTHR46401:SF2">
    <property type="entry name" value="GLYCOSYLTRANSFERASE WBBK-RELATED"/>
    <property type="match status" value="1"/>
</dbReference>
<proteinExistence type="predicted"/>
<dbReference type="EMBL" id="MGAR01000001">
    <property type="protein sequence ID" value="OGK52786.1"/>
    <property type="molecule type" value="Genomic_DNA"/>
</dbReference>
<reference evidence="4 5" key="1">
    <citation type="journal article" date="2016" name="Nat. Commun.">
        <title>Thousands of microbial genomes shed light on interconnected biogeochemical processes in an aquifer system.</title>
        <authorList>
            <person name="Anantharaman K."/>
            <person name="Brown C.T."/>
            <person name="Hug L.A."/>
            <person name="Sharon I."/>
            <person name="Castelle C.J."/>
            <person name="Probst A.J."/>
            <person name="Thomas B.C."/>
            <person name="Singh A."/>
            <person name="Wilkins M.J."/>
            <person name="Karaoz U."/>
            <person name="Brodie E.L."/>
            <person name="Williams K.H."/>
            <person name="Hubbard S.S."/>
            <person name="Banfield J.F."/>
        </authorList>
    </citation>
    <scope>NUCLEOTIDE SEQUENCE [LARGE SCALE GENOMIC DNA]</scope>
</reference>
<evidence type="ECO:0000313" key="5">
    <source>
        <dbReference type="Proteomes" id="UP000176480"/>
    </source>
</evidence>
<dbReference type="InterPro" id="IPR028098">
    <property type="entry name" value="Glyco_trans_4-like_N"/>
</dbReference>
<evidence type="ECO:0008006" key="6">
    <source>
        <dbReference type="Google" id="ProtNLM"/>
    </source>
</evidence>
<sequence length="373" mass="43170">MVIGIDGNEANVAQKVGVSIYAEQLLRYFQKQANPKLGFIIYLRQKPLSHMPTENTFYKYRVIPGSFLWSQLFLPLDLFFRRKIDIFFTPAHYAPRFLPVPLVVTIHDLSYFYFPDEFLRNDLYKLINWTAYSVRKASQIIVVSKTTKKDLAEFYHLNDDHVRVIYNGFDKPINPPEQSPVLKSYHLQKEAYVLFVGTLQPRKNLTTLIDAFSRFYALYPHFKLVLTGKKGWLYDKIFFEIQHKGLEDHVVITGYLPNSEVAILYRNAFCFVFPSLYEGFGIPLLEAMSYGCPVISSHSASLPEVGGDACLYFDPKDSQDLLEDLIRLKSESSLKTSLIKKGHERLKQFSWEKCAKETLEVLSNIPYDDKAHS</sequence>
<dbReference type="Pfam" id="PF13439">
    <property type="entry name" value="Glyco_transf_4"/>
    <property type="match status" value="1"/>
</dbReference>
<dbReference type="GO" id="GO:0016757">
    <property type="term" value="F:glycosyltransferase activity"/>
    <property type="evidence" value="ECO:0007669"/>
    <property type="project" value="InterPro"/>
</dbReference>
<dbReference type="Gene3D" id="3.40.50.2000">
    <property type="entry name" value="Glycogen Phosphorylase B"/>
    <property type="match status" value="2"/>
</dbReference>
<organism evidence="4 5">
    <name type="scientific">Candidatus Roizmanbacteria bacterium RIFCSPLOWO2_01_FULL_41_22</name>
    <dbReference type="NCBI Taxonomy" id="1802067"/>
    <lineage>
        <taxon>Bacteria</taxon>
        <taxon>Candidatus Roizmaniibacteriota</taxon>
    </lineage>
</organism>
<dbReference type="SUPFAM" id="SSF53756">
    <property type="entry name" value="UDP-Glycosyltransferase/glycogen phosphorylase"/>
    <property type="match status" value="1"/>
</dbReference>
<evidence type="ECO:0000259" key="2">
    <source>
        <dbReference type="Pfam" id="PF00534"/>
    </source>
</evidence>
<comment type="caution">
    <text evidence="4">The sequence shown here is derived from an EMBL/GenBank/DDBJ whole genome shotgun (WGS) entry which is preliminary data.</text>
</comment>
<dbReference type="PANTHER" id="PTHR46401">
    <property type="entry name" value="GLYCOSYLTRANSFERASE WBBK-RELATED"/>
    <property type="match status" value="1"/>
</dbReference>
<evidence type="ECO:0000256" key="1">
    <source>
        <dbReference type="ARBA" id="ARBA00022679"/>
    </source>
</evidence>
<gene>
    <name evidence="4" type="ORF">A2966_04745</name>
</gene>
<evidence type="ECO:0000259" key="3">
    <source>
        <dbReference type="Pfam" id="PF13439"/>
    </source>
</evidence>
<evidence type="ECO:0000313" key="4">
    <source>
        <dbReference type="EMBL" id="OGK52786.1"/>
    </source>
</evidence>
<accession>A0A1F7JB03</accession>
<protein>
    <recommendedName>
        <fullName evidence="6">Glycosyl transferase family 1 domain-containing protein</fullName>
    </recommendedName>
</protein>
<feature type="domain" description="Glycosyl transferase family 1" evidence="2">
    <location>
        <begin position="188"/>
        <end position="344"/>
    </location>
</feature>
<dbReference type="InterPro" id="IPR001296">
    <property type="entry name" value="Glyco_trans_1"/>
</dbReference>